<dbReference type="PROSITE" id="PS51766">
    <property type="entry name" value="DOCKERIN"/>
    <property type="match status" value="1"/>
</dbReference>
<feature type="chain" id="PRO_5010242008" description="Dockerin domain-containing protein" evidence="1">
    <location>
        <begin position="26"/>
        <end position="289"/>
    </location>
</feature>
<dbReference type="SUPFAM" id="SSF63446">
    <property type="entry name" value="Type I dockerin domain"/>
    <property type="match status" value="1"/>
</dbReference>
<dbReference type="EMBL" id="FNWV01000005">
    <property type="protein sequence ID" value="SEH62526.1"/>
    <property type="molecule type" value="Genomic_DNA"/>
</dbReference>
<dbReference type="InterPro" id="IPR016134">
    <property type="entry name" value="Dockerin_dom"/>
</dbReference>
<reference evidence="3 4" key="1">
    <citation type="submission" date="2016-10" db="EMBL/GenBank/DDBJ databases">
        <authorList>
            <person name="de Groot N.N."/>
        </authorList>
    </citation>
    <scope>NUCLEOTIDE SEQUENCE [LARGE SCALE GENOMIC DNA]</scope>
    <source>
        <strain evidence="3 4">YAD2003</strain>
    </source>
</reference>
<protein>
    <recommendedName>
        <fullName evidence="2">Dockerin domain-containing protein</fullName>
    </recommendedName>
</protein>
<dbReference type="Pfam" id="PF00404">
    <property type="entry name" value="Dockerin_1"/>
    <property type="match status" value="1"/>
</dbReference>
<evidence type="ECO:0000313" key="3">
    <source>
        <dbReference type="EMBL" id="SEH62526.1"/>
    </source>
</evidence>
<name>A0A1H6JPN9_RUMFL</name>
<dbReference type="GO" id="GO:0004553">
    <property type="term" value="F:hydrolase activity, hydrolyzing O-glycosyl compounds"/>
    <property type="evidence" value="ECO:0007669"/>
    <property type="project" value="InterPro"/>
</dbReference>
<dbReference type="Gene3D" id="1.10.1330.10">
    <property type="entry name" value="Dockerin domain"/>
    <property type="match status" value="1"/>
</dbReference>
<dbReference type="AlphaFoldDB" id="A0A1H6JPN9"/>
<dbReference type="Proteomes" id="UP000183190">
    <property type="component" value="Unassembled WGS sequence"/>
</dbReference>
<keyword evidence="1" id="KW-0732">Signal</keyword>
<dbReference type="InterPro" id="IPR002105">
    <property type="entry name" value="Dockerin_1_rpt"/>
</dbReference>
<gene>
    <name evidence="3" type="ORF">SAMN02910265_01836</name>
</gene>
<accession>A0A1H6JPN9</accession>
<evidence type="ECO:0000313" key="4">
    <source>
        <dbReference type="Proteomes" id="UP000183190"/>
    </source>
</evidence>
<dbReference type="OrthoDB" id="1817974at2"/>
<feature type="domain" description="Dockerin" evidence="2">
    <location>
        <begin position="206"/>
        <end position="279"/>
    </location>
</feature>
<dbReference type="RefSeq" id="WP_074716648.1">
    <property type="nucleotide sequence ID" value="NZ_FNWV01000005.1"/>
</dbReference>
<dbReference type="InterPro" id="IPR036439">
    <property type="entry name" value="Dockerin_dom_sf"/>
</dbReference>
<evidence type="ECO:0000259" key="2">
    <source>
        <dbReference type="PROSITE" id="PS51766"/>
    </source>
</evidence>
<dbReference type="GO" id="GO:0000272">
    <property type="term" value="P:polysaccharide catabolic process"/>
    <property type="evidence" value="ECO:0007669"/>
    <property type="project" value="InterPro"/>
</dbReference>
<sequence length="289" mass="31102">MKKLLSIMSSAVIAAGMVSAFTVNAADVAPSVYFTVDDKADGVETLKFGAIFVNTKENTSAIPCAVYLKDESKKAGQIFVKAIADKSLKLSDLTGPNALYKGAPYKGFETDDSMNLNTFEDLNMIAVNYSKVSSEKPMELNGEKSDSYPLACFKAKFADNAEGGTYNLKVYSEGAYFSGIILRNGDGTFKEYDPSENSKPMTINASDRKLGDINNDGKWDSVDVSGIMKEYSRVSSGKDGIFDGNQRAAADINGDGLVDSVDASNLLAYYAYLSGDGTSSLNDFVKNRK</sequence>
<evidence type="ECO:0000256" key="1">
    <source>
        <dbReference type="SAM" id="SignalP"/>
    </source>
</evidence>
<organism evidence="3 4">
    <name type="scientific">Ruminococcus flavefaciens</name>
    <dbReference type="NCBI Taxonomy" id="1265"/>
    <lineage>
        <taxon>Bacteria</taxon>
        <taxon>Bacillati</taxon>
        <taxon>Bacillota</taxon>
        <taxon>Clostridia</taxon>
        <taxon>Eubacteriales</taxon>
        <taxon>Oscillospiraceae</taxon>
        <taxon>Ruminococcus</taxon>
    </lineage>
</organism>
<proteinExistence type="predicted"/>
<feature type="signal peptide" evidence="1">
    <location>
        <begin position="1"/>
        <end position="25"/>
    </location>
</feature>